<proteinExistence type="predicted"/>
<dbReference type="InterPro" id="IPR036465">
    <property type="entry name" value="vWFA_dom_sf"/>
</dbReference>
<protein>
    <recommendedName>
        <fullName evidence="3">VWFA domain-containing protein</fullName>
    </recommendedName>
</protein>
<organism evidence="1 2">
    <name type="scientific">Cribrihabitans marinus</name>
    <dbReference type="NCBI Taxonomy" id="1227549"/>
    <lineage>
        <taxon>Bacteria</taxon>
        <taxon>Pseudomonadati</taxon>
        <taxon>Pseudomonadota</taxon>
        <taxon>Alphaproteobacteria</taxon>
        <taxon>Rhodobacterales</taxon>
        <taxon>Paracoccaceae</taxon>
        <taxon>Cribrihabitans</taxon>
    </lineage>
</organism>
<dbReference type="Pfam" id="PF06707">
    <property type="entry name" value="DUF1194"/>
    <property type="match status" value="1"/>
</dbReference>
<evidence type="ECO:0008006" key="3">
    <source>
        <dbReference type="Google" id="ProtNLM"/>
    </source>
</evidence>
<dbReference type="EMBL" id="FNYD01000002">
    <property type="protein sequence ID" value="SEI74416.1"/>
    <property type="molecule type" value="Genomic_DNA"/>
</dbReference>
<reference evidence="1 2" key="1">
    <citation type="submission" date="2016-10" db="EMBL/GenBank/DDBJ databases">
        <authorList>
            <person name="de Groot N.N."/>
        </authorList>
    </citation>
    <scope>NUCLEOTIDE SEQUENCE [LARGE SCALE GENOMIC DNA]</scope>
    <source>
        <strain evidence="1 2">DSM 29340</strain>
    </source>
</reference>
<dbReference type="RefSeq" id="WP_177175367.1">
    <property type="nucleotide sequence ID" value="NZ_BMGV01000002.1"/>
</dbReference>
<evidence type="ECO:0000313" key="1">
    <source>
        <dbReference type="EMBL" id="SEI74416.1"/>
    </source>
</evidence>
<name>A0A1H6T580_9RHOB</name>
<dbReference type="STRING" id="1227549.SAMN05444007_102253"/>
<dbReference type="InterPro" id="IPR010607">
    <property type="entry name" value="DUF1194"/>
</dbReference>
<sequence length="239" mass="25189">MARHAILAATLAAGVGGGAAADNCRLALALAMDVSSSVDAAEDALQRGGLASALLAPEVQTAFFAAPQPVALAVYEWSGRFNQALLVDWTLITDRATLLGVAERVGRSTRSTNESPTALGHALAYGSQLFRRGPDCLFRTIDMAGDGENNEGYRPASAYKAFPFEGVVVNGLVINGGDFEAETGLIQFYQDEVLFGPGAFLEIAQGFEDYERAMRRKLERELAGPVIGMTPSRAGTDGG</sequence>
<dbReference type="AlphaFoldDB" id="A0A1H6T580"/>
<dbReference type="Proteomes" id="UP000199379">
    <property type="component" value="Unassembled WGS sequence"/>
</dbReference>
<gene>
    <name evidence="1" type="ORF">SAMN05444007_102253</name>
</gene>
<evidence type="ECO:0000313" key="2">
    <source>
        <dbReference type="Proteomes" id="UP000199379"/>
    </source>
</evidence>
<accession>A0A1H6T580</accession>
<dbReference type="SUPFAM" id="SSF53300">
    <property type="entry name" value="vWA-like"/>
    <property type="match status" value="1"/>
</dbReference>
<keyword evidence="2" id="KW-1185">Reference proteome</keyword>